<dbReference type="PATRIC" id="fig|1216932.3.peg.1825"/>
<name>W6RWD3_9CLOT</name>
<feature type="transmembrane region" description="Helical" evidence="4">
    <location>
        <begin position="16"/>
        <end position="36"/>
    </location>
</feature>
<evidence type="ECO:0000256" key="1">
    <source>
        <dbReference type="ARBA" id="ARBA00023224"/>
    </source>
</evidence>
<keyword evidence="7" id="KW-1185">Reference proteome</keyword>
<dbReference type="GO" id="GO:0004888">
    <property type="term" value="F:transmembrane signaling receptor activity"/>
    <property type="evidence" value="ECO:0007669"/>
    <property type="project" value="InterPro"/>
</dbReference>
<dbReference type="GO" id="GO:0007165">
    <property type="term" value="P:signal transduction"/>
    <property type="evidence" value="ECO:0007669"/>
    <property type="project" value="UniProtKB-KW"/>
</dbReference>
<dbReference type="SUPFAM" id="SSF58104">
    <property type="entry name" value="Methyl-accepting chemotaxis protein (MCP) signaling domain"/>
    <property type="match status" value="1"/>
</dbReference>
<evidence type="ECO:0000259" key="5">
    <source>
        <dbReference type="PROSITE" id="PS50111"/>
    </source>
</evidence>
<feature type="transmembrane region" description="Helical" evidence="4">
    <location>
        <begin position="136"/>
        <end position="156"/>
    </location>
</feature>
<proteinExistence type="inferred from homology"/>
<dbReference type="SMART" id="SM00283">
    <property type="entry name" value="MA"/>
    <property type="match status" value="1"/>
</dbReference>
<feature type="transmembrane region" description="Helical" evidence="4">
    <location>
        <begin position="42"/>
        <end position="58"/>
    </location>
</feature>
<gene>
    <name evidence="6" type="ORF">CM240_1828</name>
</gene>
<dbReference type="Gene3D" id="1.10.287.950">
    <property type="entry name" value="Methyl-accepting chemotaxis protein"/>
    <property type="match status" value="1"/>
</dbReference>
<keyword evidence="4" id="KW-0812">Transmembrane</keyword>
<dbReference type="KEGG" id="clt:CM240_1828"/>
<dbReference type="OrthoDB" id="9814363at2"/>
<dbReference type="HOGENOM" id="CLU_000445_107_18_9"/>
<feature type="domain" description="Methyl-accepting transducer" evidence="5">
    <location>
        <begin position="202"/>
        <end position="459"/>
    </location>
</feature>
<dbReference type="EMBL" id="HG917868">
    <property type="protein sequence ID" value="CDM68986.1"/>
    <property type="molecule type" value="Genomic_DNA"/>
</dbReference>
<dbReference type="PANTHER" id="PTHR32089:SF112">
    <property type="entry name" value="LYSOZYME-LIKE PROTEIN-RELATED"/>
    <property type="match status" value="1"/>
</dbReference>
<dbReference type="GO" id="GO:0006935">
    <property type="term" value="P:chemotaxis"/>
    <property type="evidence" value="ECO:0007669"/>
    <property type="project" value="InterPro"/>
</dbReference>
<dbReference type="eggNOG" id="COG0840">
    <property type="taxonomic scope" value="Bacteria"/>
</dbReference>
<dbReference type="GO" id="GO:0016020">
    <property type="term" value="C:membrane"/>
    <property type="evidence" value="ECO:0007669"/>
    <property type="project" value="InterPro"/>
</dbReference>
<comment type="similarity">
    <text evidence="2">Belongs to the methyl-accepting chemotaxis (MCP) protein family.</text>
</comment>
<evidence type="ECO:0000256" key="3">
    <source>
        <dbReference type="PROSITE-ProRule" id="PRU00284"/>
    </source>
</evidence>
<dbReference type="InterPro" id="IPR004090">
    <property type="entry name" value="Chemotax_Me-accpt_rcpt"/>
</dbReference>
<accession>W6RWD3</accession>
<sequence length="485" mass="54107">MEKIADDRHLKKVNKVIIISIFAFVAMHLGYVFFKISLLKNIIRVIMLSLIGGISIILNRSYKTCGLVKYIVVIGIMMFAITYHTFTIMTIWIMVIAIVIAGMYFDKNYFIKMMVAGNIFEIIIQIVLVEKDWMQFLNSVLAVNIIMIMILCITKWSGEFIDKARKEAEQSRSLLSKIENTMDNIEVGTDKLNGYIIESSGNLRTVNEESTNLTGTIKEVATGVVRQSEIISKINDKMLGAEEKVSKTYAVSEKSVEVSKESCDIVKESVTMVDEMNNQMGIIQKAVLETVTGVEDLIEGTERVGNFLEGIKNIAGQTNLLALNASIEAARAGEAGKGFAVVADEVRKLAEQSDSVATEIDKIINQIKLLTTRVLDEVRNVEDVSNKGTETVNSVNNTFKKLENAFMEIDSNLEESLENMKDMKNVFVEIVDETTTISNISEEHSASIEETLAITENQSEKIAGISESLQNIEKFSGELRKLVEK</sequence>
<dbReference type="Proteomes" id="UP000019426">
    <property type="component" value="Chromosome M2/40_rep1"/>
</dbReference>
<protein>
    <submittedName>
        <fullName evidence="6">Putative methyl-accepting chemotaxis sensory transducer</fullName>
    </submittedName>
</protein>
<dbReference type="STRING" id="1216932.CM240_1828"/>
<keyword evidence="1 3" id="KW-0807">Transducer</keyword>
<dbReference type="RefSeq" id="WP_044038549.1">
    <property type="nucleotide sequence ID" value="NZ_HG917868.1"/>
</dbReference>
<evidence type="ECO:0000313" key="6">
    <source>
        <dbReference type="EMBL" id="CDM68986.1"/>
    </source>
</evidence>
<dbReference type="PRINTS" id="PR00260">
    <property type="entry name" value="CHEMTRNSDUCR"/>
</dbReference>
<evidence type="ECO:0000313" key="7">
    <source>
        <dbReference type="Proteomes" id="UP000019426"/>
    </source>
</evidence>
<feature type="transmembrane region" description="Helical" evidence="4">
    <location>
        <begin position="70"/>
        <end position="103"/>
    </location>
</feature>
<dbReference type="Pfam" id="PF00015">
    <property type="entry name" value="MCPsignal"/>
    <property type="match status" value="1"/>
</dbReference>
<keyword evidence="4" id="KW-0472">Membrane</keyword>
<keyword evidence="4" id="KW-1133">Transmembrane helix</keyword>
<reference evidence="6 7" key="1">
    <citation type="submission" date="2013-11" db="EMBL/GenBank/DDBJ databases">
        <title>Complete genome sequence of Clostridum sp. M2/40.</title>
        <authorList>
            <person name="Wibberg D."/>
            <person name="Puehler A."/>
            <person name="Schlueter A."/>
        </authorList>
    </citation>
    <scope>NUCLEOTIDE SEQUENCE [LARGE SCALE GENOMIC DNA]</scope>
    <source>
        <strain evidence="7">M2/40</strain>
    </source>
</reference>
<dbReference type="PANTHER" id="PTHR32089">
    <property type="entry name" value="METHYL-ACCEPTING CHEMOTAXIS PROTEIN MCPB"/>
    <property type="match status" value="1"/>
</dbReference>
<evidence type="ECO:0000256" key="4">
    <source>
        <dbReference type="SAM" id="Phobius"/>
    </source>
</evidence>
<organism evidence="6 7">
    <name type="scientific">Clostridium bornimense</name>
    <dbReference type="NCBI Taxonomy" id="1216932"/>
    <lineage>
        <taxon>Bacteria</taxon>
        <taxon>Bacillati</taxon>
        <taxon>Bacillota</taxon>
        <taxon>Clostridia</taxon>
        <taxon>Eubacteriales</taxon>
        <taxon>Clostridiaceae</taxon>
        <taxon>Clostridium</taxon>
    </lineage>
</organism>
<feature type="transmembrane region" description="Helical" evidence="4">
    <location>
        <begin position="109"/>
        <end position="129"/>
    </location>
</feature>
<evidence type="ECO:0000256" key="2">
    <source>
        <dbReference type="ARBA" id="ARBA00029447"/>
    </source>
</evidence>
<dbReference type="AlphaFoldDB" id="W6RWD3"/>
<dbReference type="InterPro" id="IPR004089">
    <property type="entry name" value="MCPsignal_dom"/>
</dbReference>
<dbReference type="PROSITE" id="PS50111">
    <property type="entry name" value="CHEMOTAXIS_TRANSDUC_2"/>
    <property type="match status" value="1"/>
</dbReference>